<keyword evidence="3" id="KW-1185">Reference proteome</keyword>
<dbReference type="InterPro" id="IPR006311">
    <property type="entry name" value="TAT_signal"/>
</dbReference>
<dbReference type="EMBL" id="FOZK01000001">
    <property type="protein sequence ID" value="SFR85467.1"/>
    <property type="molecule type" value="Genomic_DNA"/>
</dbReference>
<dbReference type="Proteomes" id="UP000199062">
    <property type="component" value="Unassembled WGS sequence"/>
</dbReference>
<feature type="region of interest" description="Disordered" evidence="1">
    <location>
        <begin position="41"/>
        <end position="72"/>
    </location>
</feature>
<reference evidence="2 3" key="1">
    <citation type="submission" date="2016-10" db="EMBL/GenBank/DDBJ databases">
        <authorList>
            <person name="de Groot N.N."/>
        </authorList>
    </citation>
    <scope>NUCLEOTIDE SEQUENCE [LARGE SCALE GENOMIC DNA]</scope>
    <source>
        <strain evidence="2 3">CGMCC 1.10457</strain>
    </source>
</reference>
<evidence type="ECO:0000313" key="3">
    <source>
        <dbReference type="Proteomes" id="UP000199062"/>
    </source>
</evidence>
<evidence type="ECO:0000256" key="1">
    <source>
        <dbReference type="SAM" id="MobiDB-lite"/>
    </source>
</evidence>
<evidence type="ECO:0000313" key="2">
    <source>
        <dbReference type="EMBL" id="SFR85467.1"/>
    </source>
</evidence>
<name>A0A1I6K2P8_9EURY</name>
<dbReference type="RefSeq" id="WP_089812839.1">
    <property type="nucleotide sequence ID" value="NZ_FOZK01000001.1"/>
</dbReference>
<dbReference type="PROSITE" id="PS51318">
    <property type="entry name" value="TAT"/>
    <property type="match status" value="1"/>
</dbReference>
<sequence>MSDPPPSSQFDDSGTAYSRRTVLRAGGAAVGTVAASGVAAAQNETGTGEAGTDETTADGTAASETPSRVTTTGVTLEQEDIEGDLVGMWIHVGRPVEPVQASIADQCDAVDWGDEDTLTYDVTLFDRRADQYEQRTQLYLPRRAEIGGGDLFIINDEIPCESGYVAVELEQIGARNVDAGTKPGEGITETGAATEAGGAAQGPSGGAGPGFGLFAAAGGLLGGGWLLNRAGEENGDGNGGSDS</sequence>
<dbReference type="AlphaFoldDB" id="A0A1I6K2P8"/>
<proteinExistence type="predicted"/>
<gene>
    <name evidence="2" type="ORF">SAMN05216559_0093</name>
</gene>
<protein>
    <recommendedName>
        <fullName evidence="4">PGF-CTERM protein</fullName>
    </recommendedName>
</protein>
<evidence type="ECO:0008006" key="4">
    <source>
        <dbReference type="Google" id="ProtNLM"/>
    </source>
</evidence>
<accession>A0A1I6K2P8</accession>
<organism evidence="2 3">
    <name type="scientific">Halomicrobium zhouii</name>
    <dbReference type="NCBI Taxonomy" id="767519"/>
    <lineage>
        <taxon>Archaea</taxon>
        <taxon>Methanobacteriati</taxon>
        <taxon>Methanobacteriota</taxon>
        <taxon>Stenosarchaea group</taxon>
        <taxon>Halobacteria</taxon>
        <taxon>Halobacteriales</taxon>
        <taxon>Haloarculaceae</taxon>
        <taxon>Halomicrobium</taxon>
    </lineage>
</organism>